<dbReference type="Proteomes" id="UP000243180">
    <property type="component" value="Chromosome"/>
</dbReference>
<keyword evidence="4" id="KW-1185">Reference proteome</keyword>
<dbReference type="GO" id="GO:0042834">
    <property type="term" value="F:peptidoglycan binding"/>
    <property type="evidence" value="ECO:0007669"/>
    <property type="project" value="InterPro"/>
</dbReference>
<proteinExistence type="predicted"/>
<dbReference type="InParanoid" id="A0A1B4XC27"/>
<keyword evidence="1" id="KW-1133">Transmembrane helix</keyword>
<dbReference type="InterPro" id="IPR036680">
    <property type="entry name" value="SPOR-like_sf"/>
</dbReference>
<accession>A0A1B4XC27</accession>
<feature type="domain" description="SPOR" evidence="2">
    <location>
        <begin position="104"/>
        <end position="185"/>
    </location>
</feature>
<feature type="transmembrane region" description="Helical" evidence="1">
    <location>
        <begin position="20"/>
        <end position="38"/>
    </location>
</feature>
<evidence type="ECO:0000313" key="3">
    <source>
        <dbReference type="EMBL" id="BAV32378.1"/>
    </source>
</evidence>
<dbReference type="InterPro" id="IPR052521">
    <property type="entry name" value="Cell_div_SPOR-domain"/>
</dbReference>
<evidence type="ECO:0000313" key="4">
    <source>
        <dbReference type="Proteomes" id="UP000243180"/>
    </source>
</evidence>
<dbReference type="AlphaFoldDB" id="A0A1B4XC27"/>
<dbReference type="PANTHER" id="PTHR38687">
    <property type="entry name" value="CELL DIVISION PROTEIN DEDD-RELATED"/>
    <property type="match status" value="1"/>
</dbReference>
<dbReference type="InterPro" id="IPR007730">
    <property type="entry name" value="SPOR-like_dom"/>
</dbReference>
<dbReference type="RefSeq" id="WP_096359064.1">
    <property type="nucleotide sequence ID" value="NZ_AP014879.1"/>
</dbReference>
<dbReference type="Pfam" id="PF05036">
    <property type="entry name" value="SPOR"/>
    <property type="match status" value="1"/>
</dbReference>
<keyword evidence="1" id="KW-0812">Transmembrane</keyword>
<evidence type="ECO:0000256" key="1">
    <source>
        <dbReference type="SAM" id="Phobius"/>
    </source>
</evidence>
<dbReference type="SUPFAM" id="SSF110997">
    <property type="entry name" value="Sporulation related repeat"/>
    <property type="match status" value="1"/>
</dbReference>
<gene>
    <name evidence="3" type="ORF">SCL_0054</name>
</gene>
<evidence type="ECO:0000259" key="2">
    <source>
        <dbReference type="PROSITE" id="PS51724"/>
    </source>
</evidence>
<keyword evidence="1" id="KW-0472">Membrane</keyword>
<dbReference type="KEGG" id="slim:SCL_0054"/>
<name>A0A1B4XC27_9GAMM</name>
<sequence>MARRRRSFSVRRFRKPGWLFLLVGIGIGVAGVMLWQMYSHRGDGRSGLGNLFSSINKPAEKPVKKEPEPAKPPKPKFDFYTILPETETVLPERRARAKPVQAKPEEGVSYILQAGSFAGFEEADNMKARLALGGLVAHIQKITIEGKGEYHRVRLGPYENIDQLDATAAQLQKMGIKAIRLKVKKGETG</sequence>
<dbReference type="OrthoDB" id="8558195at2"/>
<organism evidence="3 4">
    <name type="scientific">Sulfuricaulis limicola</name>
    <dbReference type="NCBI Taxonomy" id="1620215"/>
    <lineage>
        <taxon>Bacteria</taxon>
        <taxon>Pseudomonadati</taxon>
        <taxon>Pseudomonadota</taxon>
        <taxon>Gammaproteobacteria</taxon>
        <taxon>Acidiferrobacterales</taxon>
        <taxon>Acidiferrobacteraceae</taxon>
        <taxon>Sulfuricaulis</taxon>
    </lineage>
</organism>
<reference evidence="3 4" key="1">
    <citation type="submission" date="2015-05" db="EMBL/GenBank/DDBJ databases">
        <title>Complete genome sequence of a sulfur-oxidizing gammaproteobacterium strain HA5.</title>
        <authorList>
            <person name="Miura A."/>
            <person name="Kojima H."/>
            <person name="Fukui M."/>
        </authorList>
    </citation>
    <scope>NUCLEOTIDE SEQUENCE [LARGE SCALE GENOMIC DNA]</scope>
    <source>
        <strain evidence="3 4">HA5</strain>
    </source>
</reference>
<dbReference type="EMBL" id="AP014879">
    <property type="protein sequence ID" value="BAV32378.1"/>
    <property type="molecule type" value="Genomic_DNA"/>
</dbReference>
<dbReference type="PROSITE" id="PS51724">
    <property type="entry name" value="SPOR"/>
    <property type="match status" value="1"/>
</dbReference>
<protein>
    <submittedName>
        <fullName evidence="3">Sporulation protein</fullName>
    </submittedName>
</protein>
<dbReference type="Gene3D" id="3.30.70.1070">
    <property type="entry name" value="Sporulation related repeat"/>
    <property type="match status" value="1"/>
</dbReference>